<evidence type="ECO:0000256" key="2">
    <source>
        <dbReference type="ARBA" id="ARBA00008109"/>
    </source>
</evidence>
<dbReference type="Gene3D" id="3.40.50.1000">
    <property type="entry name" value="HAD superfamily/HAD-like"/>
    <property type="match status" value="1"/>
</dbReference>
<dbReference type="SUPFAM" id="SSF81665">
    <property type="entry name" value="Calcium ATPase, transmembrane domain M"/>
    <property type="match status" value="1"/>
</dbReference>
<dbReference type="SUPFAM" id="SSF56784">
    <property type="entry name" value="HAD-like"/>
    <property type="match status" value="1"/>
</dbReference>
<evidence type="ECO:0000259" key="20">
    <source>
        <dbReference type="Pfam" id="PF16212"/>
    </source>
</evidence>
<reference evidence="21 22" key="1">
    <citation type="submission" date="2015-12" db="EMBL/GenBank/DDBJ databases">
        <title>Draft genome sequence of Moniliophthora roreri, the causal agent of frosty pod rot of cacao.</title>
        <authorList>
            <person name="Aime M.C."/>
            <person name="Diaz-Valderrama J.R."/>
            <person name="Kijpornyongpan T."/>
            <person name="Phillips-Mora W."/>
        </authorList>
    </citation>
    <scope>NUCLEOTIDE SEQUENCE [LARGE SCALE GENOMIC DNA]</scope>
    <source>
        <strain evidence="21 22">MCA 2952</strain>
    </source>
</reference>
<feature type="transmembrane region" description="Helical" evidence="17">
    <location>
        <begin position="1036"/>
        <end position="1060"/>
    </location>
</feature>
<dbReference type="FunFam" id="3.40.1110.10:FF:000087">
    <property type="entry name" value="Phospholipid-transporting ATPase"/>
    <property type="match status" value="1"/>
</dbReference>
<sequence>MKPKKAGGKLNPIVGCFNGLVNLIKIPDSFTLFKPKKVPVLPRTVHVNESRPLDTGEGVLFCSNQVITSKYTLLTFLPVNLAQQFKRFVNIYFLLLVIIQFFPQFRLISPGVVVISLIIMLGFKAGKDAYEDWNRHRLDRRVNQSLVEVLKSGSWTNPNPTKPKIESSVKRFLPSRIALKSTAERGSPSTADPNVKAKKNETPAPVPPMETLIDDPDTPHWEQILWEDLRVGDFVKVNENEPIPADLLICATSDEENVAYVETKSLDGETNLKSRNAVSPLTHLRTPDACADPSNAFRVRCDKPESNMYRLNTVVEFGSEEKKRFPADLQATLLRGTVLKHTSWVIGVVLFAGNDTKIVLNAGATPSKWSKIERQMGPLVAINLGLIFIMATVCAIVDSTLEKEYYPLDAPWLYGANQDDDNPDINGIITFCYGLLTFQALVPIALYLTLESVHTIQSIFIALDKDIYYDKKDLATQARSWNLTDDLGQIEYIFSDKTGTLTQNVMVFRQCAIGHKVYKGSSEPNREEQTEIITEVRRTDEQPGTNDDDAHRFYDSDLRADIFSAMSAENADHNSHARLLHGFFSVLSLCHTALASVDSQTGAIEYKAQSPDEAALVQAAADMGYVFSGKDKEVLSLKLPNGQLEKYELLNILDFNSARKRMSIIVRKMDDQDEGVILLCKGADNVIFERLADGDDELKQATETHLSEFANEGLRTLTLAYKVIPDEDYEAWAEKYHEASMAIDDRETRIEALSEEIEKDLHLVGATAIEDKLQEGVPETIADLKRAGIKVWVATGDKMETAIAIGRSTNLISSNSNIIIIRGGGKPVQEQLMGAVETFFPEQVPEMKETLPRTSISSQPGLHRVNTGMSSIVGQGNGERPGGYILVVDGGALLQAFDTEDSKELLLRLGTMCEGVICCRVSPLQKALVVRLVKDGLKAMTLAIGDGANDVSMIQAADVGIGISGEEGLQAVNSSDYAIAQFRFLKKLLLVHGHWSYYRIGTLILAFFYKNTVPSGVSWWYQIYCGWSATFGFDYLYILFWNGVWTLALPYALGIADRILDDRMLMELPELYRYGRERTYFSFGAFCSYMLDGVYQSAIIFFFTTLVYQTTSTRQDGYNTSFYERSTTAALSAVMSVTLFVGMMALSWSRFVVYLLFTGAAVVWLYTLIGSTSPSSERNFLFYGNYYYVFASAPFWLTLLLLIPMVLAPRFIFKAYKAAYTPTDIDIVRVINKQDPHRDLRDLTGHQGGIRLTEMRRRSRISRTSSAGSRRSSMNVQDAGTALARAGSRVDMSTGLASTDRGFDFATEENGTAIRRIQTNLSERRRRGVSGRGKKLWFSSLKKGFKEKKS</sequence>
<dbReference type="SUPFAM" id="SSF81653">
    <property type="entry name" value="Calcium ATPase, transduction domain A"/>
    <property type="match status" value="1"/>
</dbReference>
<dbReference type="GO" id="GO:0005886">
    <property type="term" value="C:plasma membrane"/>
    <property type="evidence" value="ECO:0007669"/>
    <property type="project" value="TreeGrafter"/>
</dbReference>
<evidence type="ECO:0000256" key="17">
    <source>
        <dbReference type="RuleBase" id="RU362033"/>
    </source>
</evidence>
<feature type="binding site" evidence="15">
    <location>
        <position position="949"/>
    </location>
    <ligand>
        <name>ATP</name>
        <dbReference type="ChEBI" id="CHEBI:30616"/>
    </ligand>
</feature>
<feature type="binding site" evidence="15">
    <location>
        <position position="926"/>
    </location>
    <ligand>
        <name>ATP</name>
        <dbReference type="ChEBI" id="CHEBI:30616"/>
    </ligand>
</feature>
<dbReference type="InterPro" id="IPR044492">
    <property type="entry name" value="P_typ_ATPase_HD_dom"/>
</dbReference>
<gene>
    <name evidence="21" type="ORF">WG66_19217</name>
</gene>
<dbReference type="SFLD" id="SFLDS00003">
    <property type="entry name" value="Haloacid_Dehalogenase"/>
    <property type="match status" value="1"/>
</dbReference>
<evidence type="ECO:0000256" key="4">
    <source>
        <dbReference type="ARBA" id="ARBA00022692"/>
    </source>
</evidence>
<feature type="transmembrane region" description="Helical" evidence="17">
    <location>
        <begin position="1128"/>
        <end position="1146"/>
    </location>
</feature>
<evidence type="ECO:0000256" key="13">
    <source>
        <dbReference type="ARBA" id="ARBA00049128"/>
    </source>
</evidence>
<dbReference type="Pfam" id="PF16212">
    <property type="entry name" value="PhoLip_ATPase_C"/>
    <property type="match status" value="1"/>
</dbReference>
<dbReference type="GO" id="GO:0016887">
    <property type="term" value="F:ATP hydrolysis activity"/>
    <property type="evidence" value="ECO:0007669"/>
    <property type="project" value="InterPro"/>
</dbReference>
<accession>A0A0W0EW41</accession>
<comment type="cofactor">
    <cofactor evidence="16">
        <name>Mg(2+)</name>
        <dbReference type="ChEBI" id="CHEBI:18420"/>
    </cofactor>
</comment>
<dbReference type="Pfam" id="PF16209">
    <property type="entry name" value="PhoLip_ATPase_N"/>
    <property type="match status" value="1"/>
</dbReference>
<dbReference type="NCBIfam" id="TIGR01494">
    <property type="entry name" value="ATPase_P-type"/>
    <property type="match status" value="1"/>
</dbReference>
<dbReference type="Pfam" id="PF13246">
    <property type="entry name" value="Cation_ATPase"/>
    <property type="match status" value="1"/>
</dbReference>
<dbReference type="EC" id="7.6.2.1" evidence="17"/>
<comment type="caution">
    <text evidence="21">The sequence shown here is derived from an EMBL/GenBank/DDBJ whole genome shotgun (WGS) entry which is preliminary data.</text>
</comment>
<feature type="binding site" evidence="15">
    <location>
        <position position="715"/>
    </location>
    <ligand>
        <name>ATP</name>
        <dbReference type="ChEBI" id="CHEBI:30616"/>
    </ligand>
</feature>
<evidence type="ECO:0000256" key="16">
    <source>
        <dbReference type="PIRSR" id="PIRSR606539-3"/>
    </source>
</evidence>
<evidence type="ECO:0000256" key="10">
    <source>
        <dbReference type="ARBA" id="ARBA00022989"/>
    </source>
</evidence>
<feature type="binding site" evidence="15">
    <location>
        <position position="613"/>
    </location>
    <ligand>
        <name>ATP</name>
        <dbReference type="ChEBI" id="CHEBI:30616"/>
    </ligand>
</feature>
<evidence type="ECO:0000256" key="12">
    <source>
        <dbReference type="ARBA" id="ARBA00034036"/>
    </source>
</evidence>
<dbReference type="PROSITE" id="PS00154">
    <property type="entry name" value="ATPASE_E1_E2"/>
    <property type="match status" value="1"/>
</dbReference>
<evidence type="ECO:0000256" key="18">
    <source>
        <dbReference type="SAM" id="MobiDB-lite"/>
    </source>
</evidence>
<dbReference type="InterPro" id="IPR008250">
    <property type="entry name" value="ATPase_P-typ_transduc_dom_A_sf"/>
</dbReference>
<proteinExistence type="inferred from homology"/>
<feature type="domain" description="P-type ATPase N-terminal" evidence="19">
    <location>
        <begin position="58"/>
        <end position="111"/>
    </location>
</feature>
<dbReference type="GO" id="GO:0140326">
    <property type="term" value="F:ATPase-coupled intramembrane lipid transporter activity"/>
    <property type="evidence" value="ECO:0007669"/>
    <property type="project" value="UniProtKB-EC"/>
</dbReference>
<feature type="transmembrane region" description="Helical" evidence="17">
    <location>
        <begin position="1186"/>
        <end position="1207"/>
    </location>
</feature>
<dbReference type="InterPro" id="IPR032630">
    <property type="entry name" value="P_typ_ATPase_c"/>
</dbReference>
<feature type="binding site" evidence="16">
    <location>
        <position position="498"/>
    </location>
    <ligand>
        <name>Mg(2+)</name>
        <dbReference type="ChEBI" id="CHEBI:18420"/>
    </ligand>
</feature>
<dbReference type="InterPro" id="IPR023298">
    <property type="entry name" value="ATPase_P-typ_TM_dom_sf"/>
</dbReference>
<keyword evidence="5 16" id="KW-0479">Metal-binding</keyword>
<organism evidence="21 22">
    <name type="scientific">Moniliophthora roreri</name>
    <name type="common">Frosty pod rot fungus</name>
    <name type="synonym">Monilia roreri</name>
    <dbReference type="NCBI Taxonomy" id="221103"/>
    <lineage>
        <taxon>Eukaryota</taxon>
        <taxon>Fungi</taxon>
        <taxon>Dikarya</taxon>
        <taxon>Basidiomycota</taxon>
        <taxon>Agaricomycotina</taxon>
        <taxon>Agaricomycetes</taxon>
        <taxon>Agaricomycetidae</taxon>
        <taxon>Agaricales</taxon>
        <taxon>Marasmiineae</taxon>
        <taxon>Marasmiaceae</taxon>
        <taxon>Moniliophthora</taxon>
    </lineage>
</organism>
<feature type="binding site" evidence="16">
    <location>
        <position position="946"/>
    </location>
    <ligand>
        <name>Mg(2+)</name>
        <dbReference type="ChEBI" id="CHEBI:18420"/>
    </ligand>
</feature>
<feature type="active site" description="4-aspartylphosphate intermediate" evidence="14">
    <location>
        <position position="496"/>
    </location>
</feature>
<dbReference type="NCBIfam" id="TIGR01652">
    <property type="entry name" value="ATPase-Plipid"/>
    <property type="match status" value="1"/>
</dbReference>
<keyword evidence="4 17" id="KW-0812">Transmembrane</keyword>
<dbReference type="FunFam" id="3.40.50.1000:FF:000014">
    <property type="entry name" value="Phospholipid-transporting ATPase"/>
    <property type="match status" value="1"/>
</dbReference>
<feature type="binding site" evidence="15">
    <location>
        <position position="795"/>
    </location>
    <ligand>
        <name>ATP</name>
        <dbReference type="ChEBI" id="CHEBI:30616"/>
    </ligand>
</feature>
<keyword evidence="8 16" id="KW-0460">Magnesium</keyword>
<evidence type="ECO:0000256" key="15">
    <source>
        <dbReference type="PIRSR" id="PIRSR606539-2"/>
    </source>
</evidence>
<dbReference type="PANTHER" id="PTHR24092">
    <property type="entry name" value="PROBABLE PHOSPHOLIPID-TRANSPORTING ATPASE"/>
    <property type="match status" value="1"/>
</dbReference>
<keyword evidence="7 15" id="KW-0067">ATP-binding</keyword>
<dbReference type="GO" id="GO:0000287">
    <property type="term" value="F:magnesium ion binding"/>
    <property type="evidence" value="ECO:0007669"/>
    <property type="project" value="UniProtKB-UniRule"/>
</dbReference>
<dbReference type="eggNOG" id="KOG0206">
    <property type="taxonomic scope" value="Eukaryota"/>
</dbReference>
<evidence type="ECO:0000256" key="6">
    <source>
        <dbReference type="ARBA" id="ARBA00022741"/>
    </source>
</evidence>
<dbReference type="FunFam" id="3.40.50.1000:FF:000001">
    <property type="entry name" value="Phospholipid-transporting ATPase IC"/>
    <property type="match status" value="1"/>
</dbReference>
<feature type="binding site" evidence="15">
    <location>
        <position position="796"/>
    </location>
    <ligand>
        <name>ATP</name>
        <dbReference type="ChEBI" id="CHEBI:30616"/>
    </ligand>
</feature>
<dbReference type="InterPro" id="IPR018303">
    <property type="entry name" value="ATPase_P-typ_P_site"/>
</dbReference>
<feature type="binding site" evidence="15">
    <location>
        <position position="950"/>
    </location>
    <ligand>
        <name>ATP</name>
        <dbReference type="ChEBI" id="CHEBI:30616"/>
    </ligand>
</feature>
<dbReference type="Proteomes" id="UP000054988">
    <property type="component" value="Unassembled WGS sequence"/>
</dbReference>
<evidence type="ECO:0000256" key="9">
    <source>
        <dbReference type="ARBA" id="ARBA00022967"/>
    </source>
</evidence>
<comment type="catalytic activity">
    <reaction evidence="12 17">
        <text>ATP + H2O + phospholipidSide 1 = ADP + phosphate + phospholipidSide 2.</text>
        <dbReference type="EC" id="7.6.2.1"/>
    </reaction>
</comment>
<dbReference type="InterPro" id="IPR023299">
    <property type="entry name" value="ATPase_P-typ_cyto_dom_N"/>
</dbReference>
<evidence type="ECO:0000256" key="1">
    <source>
        <dbReference type="ARBA" id="ARBA00004141"/>
    </source>
</evidence>
<dbReference type="PANTHER" id="PTHR24092:SF153">
    <property type="entry name" value="PHOSPHOLIPID-TRANSPORTING ATPASE"/>
    <property type="match status" value="1"/>
</dbReference>
<evidence type="ECO:0000313" key="21">
    <source>
        <dbReference type="EMBL" id="KTB28213.1"/>
    </source>
</evidence>
<dbReference type="SUPFAM" id="SSF81660">
    <property type="entry name" value="Metal cation-transporting ATPase, ATP-binding domain N"/>
    <property type="match status" value="1"/>
</dbReference>
<dbReference type="GO" id="GO:0005524">
    <property type="term" value="F:ATP binding"/>
    <property type="evidence" value="ECO:0007669"/>
    <property type="project" value="UniProtKB-UniRule"/>
</dbReference>
<evidence type="ECO:0000259" key="19">
    <source>
        <dbReference type="Pfam" id="PF16209"/>
    </source>
</evidence>
<feature type="transmembrane region" description="Helical" evidence="17">
    <location>
        <begin position="379"/>
        <end position="401"/>
    </location>
</feature>
<dbReference type="InterPro" id="IPR006539">
    <property type="entry name" value="P-type_ATPase_IV"/>
</dbReference>
<protein>
    <recommendedName>
        <fullName evidence="17">Phospholipid-transporting ATPase</fullName>
        <ecNumber evidence="17">7.6.2.1</ecNumber>
    </recommendedName>
</protein>
<feature type="binding site" evidence="15">
    <location>
        <position position="797"/>
    </location>
    <ligand>
        <name>ATP</name>
        <dbReference type="ChEBI" id="CHEBI:30616"/>
    </ligand>
</feature>
<feature type="binding site" evidence="16">
    <location>
        <position position="950"/>
    </location>
    <ligand>
        <name>Mg(2+)</name>
        <dbReference type="ChEBI" id="CHEBI:18420"/>
    </ligand>
</feature>
<keyword evidence="9 17" id="KW-1278">Translocase</keyword>
<feature type="transmembrane region" description="Helical" evidence="17">
    <location>
        <begin position="428"/>
        <end position="450"/>
    </location>
</feature>
<feature type="binding site" evidence="15">
    <location>
        <position position="497"/>
    </location>
    <ligand>
        <name>ATP</name>
        <dbReference type="ChEBI" id="CHEBI:30616"/>
    </ligand>
</feature>
<feature type="region of interest" description="Disordered" evidence="18">
    <location>
        <begin position="182"/>
        <end position="217"/>
    </location>
</feature>
<feature type="binding site" evidence="15">
    <location>
        <position position="655"/>
    </location>
    <ligand>
        <name>ATP</name>
        <dbReference type="ChEBI" id="CHEBI:30616"/>
    </ligand>
</feature>
<dbReference type="EMBL" id="LATX01002494">
    <property type="protein sequence ID" value="KTB28213.1"/>
    <property type="molecule type" value="Genomic_DNA"/>
</dbReference>
<feature type="compositionally biased region" description="Low complexity" evidence="18">
    <location>
        <begin position="1262"/>
        <end position="1273"/>
    </location>
</feature>
<dbReference type="InterPro" id="IPR001757">
    <property type="entry name" value="P_typ_ATPase"/>
</dbReference>
<feature type="binding site" evidence="15">
    <location>
        <position position="496"/>
    </location>
    <ligand>
        <name>ATP</name>
        <dbReference type="ChEBI" id="CHEBI:30616"/>
    </ligand>
</feature>
<feature type="binding site" evidence="15">
    <location>
        <position position="681"/>
    </location>
    <ligand>
        <name>ATP</name>
        <dbReference type="ChEBI" id="CHEBI:30616"/>
    </ligand>
</feature>
<evidence type="ECO:0000256" key="3">
    <source>
        <dbReference type="ARBA" id="ARBA00022553"/>
    </source>
</evidence>
<evidence type="ECO:0000313" key="22">
    <source>
        <dbReference type="Proteomes" id="UP000054988"/>
    </source>
</evidence>
<feature type="transmembrane region" description="Helical" evidence="17">
    <location>
        <begin position="1080"/>
        <end position="1108"/>
    </location>
</feature>
<feature type="transmembrane region" description="Helical" evidence="17">
    <location>
        <begin position="85"/>
        <end position="102"/>
    </location>
</feature>
<feature type="transmembrane region" description="Helical" evidence="17">
    <location>
        <begin position="108"/>
        <end position="126"/>
    </location>
</feature>
<evidence type="ECO:0000256" key="14">
    <source>
        <dbReference type="PIRSR" id="PIRSR606539-1"/>
    </source>
</evidence>
<dbReference type="SFLD" id="SFLDF00027">
    <property type="entry name" value="p-type_atpase"/>
    <property type="match status" value="1"/>
</dbReference>
<dbReference type="SFLD" id="SFLDG00002">
    <property type="entry name" value="C1.7:_P-type_atpase_like"/>
    <property type="match status" value="1"/>
</dbReference>
<name>A0A0W0EW41_MONRR</name>
<keyword evidence="10 17" id="KW-1133">Transmembrane helix</keyword>
<feature type="transmembrane region" description="Helical" evidence="17">
    <location>
        <begin position="1153"/>
        <end position="1174"/>
    </location>
</feature>
<dbReference type="Gene3D" id="2.70.150.10">
    <property type="entry name" value="Calcium-transporting ATPase, cytoplasmic transduction domain A"/>
    <property type="match status" value="1"/>
</dbReference>
<evidence type="ECO:0000256" key="8">
    <source>
        <dbReference type="ARBA" id="ARBA00022842"/>
    </source>
</evidence>
<evidence type="ECO:0000256" key="5">
    <source>
        <dbReference type="ARBA" id="ARBA00022723"/>
    </source>
</evidence>
<keyword evidence="11 17" id="KW-0472">Membrane</keyword>
<keyword evidence="3" id="KW-0597">Phosphoprotein</keyword>
<comment type="catalytic activity">
    <reaction evidence="13">
        <text>a 1,2-diacyl-sn-glycero-3-phosphoethanolamine(out) + ATP + H2O = a 1,2-diacyl-sn-glycero-3-phosphoethanolamine(in) + ADP + phosphate + H(+)</text>
        <dbReference type="Rhea" id="RHEA:66132"/>
        <dbReference type="ChEBI" id="CHEBI:15377"/>
        <dbReference type="ChEBI" id="CHEBI:15378"/>
        <dbReference type="ChEBI" id="CHEBI:30616"/>
        <dbReference type="ChEBI" id="CHEBI:43474"/>
        <dbReference type="ChEBI" id="CHEBI:64612"/>
        <dbReference type="ChEBI" id="CHEBI:456216"/>
    </reaction>
    <physiologicalReaction direction="left-to-right" evidence="13">
        <dbReference type="Rhea" id="RHEA:66133"/>
    </physiologicalReaction>
</comment>
<dbReference type="InterPro" id="IPR036412">
    <property type="entry name" value="HAD-like_sf"/>
</dbReference>
<dbReference type="Gene3D" id="3.40.1110.10">
    <property type="entry name" value="Calcium-transporting ATPase, cytoplasmic domain N"/>
    <property type="match status" value="1"/>
</dbReference>
<feature type="region of interest" description="Disordered" evidence="18">
    <location>
        <begin position="1257"/>
        <end position="1278"/>
    </location>
</feature>
<feature type="binding site" evidence="16">
    <location>
        <position position="496"/>
    </location>
    <ligand>
        <name>Mg(2+)</name>
        <dbReference type="ChEBI" id="CHEBI:18420"/>
    </ligand>
</feature>
<comment type="similarity">
    <text evidence="2 17">Belongs to the cation transport ATPase (P-type) (TC 3.A.3) family. Type IV subfamily.</text>
</comment>
<dbReference type="GO" id="GO:0045332">
    <property type="term" value="P:phospholipid translocation"/>
    <property type="evidence" value="ECO:0007669"/>
    <property type="project" value="TreeGrafter"/>
</dbReference>
<comment type="subcellular location">
    <subcellularLocation>
        <location evidence="1 17">Membrane</location>
        <topology evidence="1 17">Multi-pass membrane protein</topology>
    </subcellularLocation>
</comment>
<feature type="domain" description="P-type ATPase C-terminal" evidence="20">
    <location>
        <begin position="972"/>
        <end position="1223"/>
    </location>
</feature>
<feature type="binding site" evidence="15">
    <location>
        <position position="498"/>
    </location>
    <ligand>
        <name>ATP</name>
        <dbReference type="ChEBI" id="CHEBI:30616"/>
    </ligand>
</feature>
<evidence type="ECO:0000256" key="7">
    <source>
        <dbReference type="ARBA" id="ARBA00022840"/>
    </source>
</evidence>
<dbReference type="InterPro" id="IPR023214">
    <property type="entry name" value="HAD_sf"/>
</dbReference>
<dbReference type="InterPro" id="IPR032631">
    <property type="entry name" value="P-type_ATPase_N"/>
</dbReference>
<keyword evidence="6 15" id="KW-0547">Nucleotide-binding</keyword>
<dbReference type="PRINTS" id="PR00119">
    <property type="entry name" value="CATATPASE"/>
</dbReference>
<feature type="binding site" evidence="15">
    <location>
        <position position="920"/>
    </location>
    <ligand>
        <name>ATP</name>
        <dbReference type="ChEBI" id="CHEBI:30616"/>
    </ligand>
</feature>
<evidence type="ECO:0000256" key="11">
    <source>
        <dbReference type="ARBA" id="ARBA00023136"/>
    </source>
</evidence>